<dbReference type="InterPro" id="IPR043128">
    <property type="entry name" value="Rev_trsase/Diguanyl_cyclase"/>
</dbReference>
<dbReference type="Proteomes" id="UP000502699">
    <property type="component" value="Chromosome"/>
</dbReference>
<dbReference type="GO" id="GO:1902201">
    <property type="term" value="P:negative regulation of bacterial-type flagellum-dependent cell motility"/>
    <property type="evidence" value="ECO:0007669"/>
    <property type="project" value="TreeGrafter"/>
</dbReference>
<dbReference type="Pfam" id="PF00990">
    <property type="entry name" value="GGDEF"/>
    <property type="match status" value="1"/>
</dbReference>
<evidence type="ECO:0000256" key="2">
    <source>
        <dbReference type="ARBA" id="ARBA00034247"/>
    </source>
</evidence>
<reference evidence="5" key="1">
    <citation type="submission" date="2020-01" db="EMBL/GenBank/DDBJ databases">
        <title>Caldichromatium gen. nov., sp. nov., a thermophilic purple sulfur bacterium member of the family Chromatiaceae isolated from Nakabusa hot spring, Japan.</title>
        <authorList>
            <person name="Saini M.K."/>
            <person name="Hanada S."/>
            <person name="Tank M."/>
        </authorList>
    </citation>
    <scope>NUCLEOTIDE SEQUENCE [LARGE SCALE GENOMIC DNA]</scope>
    <source>
        <strain evidence="5">No.7</strain>
    </source>
</reference>
<dbReference type="SUPFAM" id="SSF55073">
    <property type="entry name" value="Nucleotide cyclase"/>
    <property type="match status" value="1"/>
</dbReference>
<feature type="domain" description="GGDEF" evidence="3">
    <location>
        <begin position="1"/>
        <end position="79"/>
    </location>
</feature>
<sequence>MNAKRRSSLRACQGDIAGRFGGEEFLVILPDTELDAAAAITERLCALVSHSPHAREGRNPETSVAWERAGSMARIDHYP</sequence>
<dbReference type="EC" id="2.7.7.65" evidence="1"/>
<dbReference type="Gene3D" id="3.30.70.270">
    <property type="match status" value="1"/>
</dbReference>
<keyword evidence="5" id="KW-1185">Reference proteome</keyword>
<evidence type="ECO:0000256" key="1">
    <source>
        <dbReference type="ARBA" id="ARBA00012528"/>
    </source>
</evidence>
<evidence type="ECO:0000259" key="3">
    <source>
        <dbReference type="PROSITE" id="PS50887"/>
    </source>
</evidence>
<dbReference type="KEGG" id="cjap:GWK36_07840"/>
<name>A0A6G7VCW2_9GAMM</name>
<dbReference type="InterPro" id="IPR000160">
    <property type="entry name" value="GGDEF_dom"/>
</dbReference>
<dbReference type="AlphaFoldDB" id="A0A6G7VCW2"/>
<organism evidence="4 5">
    <name type="scientific">Caldichromatium japonicum</name>
    <dbReference type="NCBI Taxonomy" id="2699430"/>
    <lineage>
        <taxon>Bacteria</taxon>
        <taxon>Pseudomonadati</taxon>
        <taxon>Pseudomonadota</taxon>
        <taxon>Gammaproteobacteria</taxon>
        <taxon>Chromatiales</taxon>
        <taxon>Chromatiaceae</taxon>
        <taxon>Caldichromatium</taxon>
    </lineage>
</organism>
<dbReference type="GO" id="GO:0043709">
    <property type="term" value="P:cell adhesion involved in single-species biofilm formation"/>
    <property type="evidence" value="ECO:0007669"/>
    <property type="project" value="TreeGrafter"/>
</dbReference>
<dbReference type="GO" id="GO:0052621">
    <property type="term" value="F:diguanylate cyclase activity"/>
    <property type="evidence" value="ECO:0007669"/>
    <property type="project" value="UniProtKB-EC"/>
</dbReference>
<protein>
    <recommendedName>
        <fullName evidence="1">diguanylate cyclase</fullName>
        <ecNumber evidence="1">2.7.7.65</ecNumber>
    </recommendedName>
</protein>
<gene>
    <name evidence="4" type="ORF">GWK36_07840</name>
</gene>
<dbReference type="InterPro" id="IPR050469">
    <property type="entry name" value="Diguanylate_Cyclase"/>
</dbReference>
<dbReference type="PANTHER" id="PTHR45138">
    <property type="entry name" value="REGULATORY COMPONENTS OF SENSORY TRANSDUCTION SYSTEM"/>
    <property type="match status" value="1"/>
</dbReference>
<dbReference type="PROSITE" id="PS50887">
    <property type="entry name" value="GGDEF"/>
    <property type="match status" value="1"/>
</dbReference>
<evidence type="ECO:0000313" key="4">
    <source>
        <dbReference type="EMBL" id="QIK37913.1"/>
    </source>
</evidence>
<dbReference type="RefSeq" id="WP_166270676.1">
    <property type="nucleotide sequence ID" value="NZ_CP048029.1"/>
</dbReference>
<dbReference type="EMBL" id="CP048029">
    <property type="protein sequence ID" value="QIK37913.1"/>
    <property type="molecule type" value="Genomic_DNA"/>
</dbReference>
<accession>A0A6G7VCW2</accession>
<dbReference type="PANTHER" id="PTHR45138:SF9">
    <property type="entry name" value="DIGUANYLATE CYCLASE DGCM-RELATED"/>
    <property type="match status" value="1"/>
</dbReference>
<evidence type="ECO:0000313" key="5">
    <source>
        <dbReference type="Proteomes" id="UP000502699"/>
    </source>
</evidence>
<comment type="catalytic activity">
    <reaction evidence="2">
        <text>2 GTP = 3',3'-c-di-GMP + 2 diphosphate</text>
        <dbReference type="Rhea" id="RHEA:24898"/>
        <dbReference type="ChEBI" id="CHEBI:33019"/>
        <dbReference type="ChEBI" id="CHEBI:37565"/>
        <dbReference type="ChEBI" id="CHEBI:58805"/>
        <dbReference type="EC" id="2.7.7.65"/>
    </reaction>
</comment>
<dbReference type="InterPro" id="IPR029787">
    <property type="entry name" value="Nucleotide_cyclase"/>
</dbReference>
<dbReference type="GO" id="GO:0005886">
    <property type="term" value="C:plasma membrane"/>
    <property type="evidence" value="ECO:0007669"/>
    <property type="project" value="TreeGrafter"/>
</dbReference>
<proteinExistence type="predicted"/>